<dbReference type="Proteomes" id="UP001141806">
    <property type="component" value="Unassembled WGS sequence"/>
</dbReference>
<proteinExistence type="predicted"/>
<reference evidence="1" key="1">
    <citation type="journal article" date="2023" name="Plant J.">
        <title>The genome of the king protea, Protea cynaroides.</title>
        <authorList>
            <person name="Chang J."/>
            <person name="Duong T.A."/>
            <person name="Schoeman C."/>
            <person name="Ma X."/>
            <person name="Roodt D."/>
            <person name="Barker N."/>
            <person name="Li Z."/>
            <person name="Van de Peer Y."/>
            <person name="Mizrachi E."/>
        </authorList>
    </citation>
    <scope>NUCLEOTIDE SEQUENCE</scope>
    <source>
        <tissue evidence="1">Young leaves</tissue>
    </source>
</reference>
<dbReference type="AlphaFoldDB" id="A0A9Q0KA65"/>
<protein>
    <submittedName>
        <fullName evidence="1">Uncharacterized protein</fullName>
    </submittedName>
</protein>
<comment type="caution">
    <text evidence="1">The sequence shown here is derived from an EMBL/GenBank/DDBJ whole genome shotgun (WGS) entry which is preliminary data.</text>
</comment>
<sequence>MEMIRIYLAYRARLNLLGYVAYPTPLCISAVEGGVRFSSRLMCCFHFFLTDAVREDVVVRSRGSVFVALGRDMLLCRRPARRPLHGCCLGCANRPKEDGLLVAGTSGSTSSIYSYCRTCPLVS</sequence>
<dbReference type="EMBL" id="JAMYWD010000007">
    <property type="protein sequence ID" value="KAJ4966646.1"/>
    <property type="molecule type" value="Genomic_DNA"/>
</dbReference>
<evidence type="ECO:0000313" key="1">
    <source>
        <dbReference type="EMBL" id="KAJ4966646.1"/>
    </source>
</evidence>
<organism evidence="1 2">
    <name type="scientific">Protea cynaroides</name>
    <dbReference type="NCBI Taxonomy" id="273540"/>
    <lineage>
        <taxon>Eukaryota</taxon>
        <taxon>Viridiplantae</taxon>
        <taxon>Streptophyta</taxon>
        <taxon>Embryophyta</taxon>
        <taxon>Tracheophyta</taxon>
        <taxon>Spermatophyta</taxon>
        <taxon>Magnoliopsida</taxon>
        <taxon>Proteales</taxon>
        <taxon>Proteaceae</taxon>
        <taxon>Protea</taxon>
    </lineage>
</organism>
<accession>A0A9Q0KA65</accession>
<gene>
    <name evidence="1" type="ORF">NE237_018495</name>
</gene>
<name>A0A9Q0KA65_9MAGN</name>
<keyword evidence="2" id="KW-1185">Reference proteome</keyword>
<evidence type="ECO:0000313" key="2">
    <source>
        <dbReference type="Proteomes" id="UP001141806"/>
    </source>
</evidence>